<dbReference type="GO" id="GO:0005829">
    <property type="term" value="C:cytosol"/>
    <property type="evidence" value="ECO:0007669"/>
    <property type="project" value="TreeGrafter"/>
</dbReference>
<keyword evidence="4" id="KW-0378">Hydrolase</keyword>
<proteinExistence type="predicted"/>
<dbReference type="AlphaFoldDB" id="A0A382ME88"/>
<accession>A0A382ME88</accession>
<organism evidence="6">
    <name type="scientific">marine metagenome</name>
    <dbReference type="NCBI Taxonomy" id="408172"/>
    <lineage>
        <taxon>unclassified sequences</taxon>
        <taxon>metagenomes</taxon>
        <taxon>ecological metagenomes</taxon>
    </lineage>
</organism>
<dbReference type="Gene3D" id="3.30.420.140">
    <property type="entry name" value="YqgF/RNase H-like domain"/>
    <property type="match status" value="1"/>
</dbReference>
<evidence type="ECO:0000256" key="1">
    <source>
        <dbReference type="ARBA" id="ARBA00022490"/>
    </source>
</evidence>
<dbReference type="InterPro" id="IPR037027">
    <property type="entry name" value="YqgF/RNaseH-like_dom_sf"/>
</dbReference>
<evidence type="ECO:0000259" key="5">
    <source>
        <dbReference type="SMART" id="SM00732"/>
    </source>
</evidence>
<evidence type="ECO:0000256" key="4">
    <source>
        <dbReference type="ARBA" id="ARBA00022801"/>
    </source>
</evidence>
<dbReference type="CDD" id="cd16964">
    <property type="entry name" value="YqgF"/>
    <property type="match status" value="1"/>
</dbReference>
<name>A0A382ME88_9ZZZZ</name>
<keyword evidence="2" id="KW-0690">Ribosome biogenesis</keyword>
<dbReference type="GO" id="GO:0004518">
    <property type="term" value="F:nuclease activity"/>
    <property type="evidence" value="ECO:0007669"/>
    <property type="project" value="UniProtKB-KW"/>
</dbReference>
<dbReference type="GO" id="GO:0016787">
    <property type="term" value="F:hydrolase activity"/>
    <property type="evidence" value="ECO:0007669"/>
    <property type="project" value="UniProtKB-KW"/>
</dbReference>
<dbReference type="SMART" id="SM00732">
    <property type="entry name" value="YqgFc"/>
    <property type="match status" value="1"/>
</dbReference>
<gene>
    <name evidence="6" type="ORF">METZ01_LOCUS299219</name>
</gene>
<dbReference type="EMBL" id="UINC01092625">
    <property type="protein sequence ID" value="SVC46365.1"/>
    <property type="molecule type" value="Genomic_DNA"/>
</dbReference>
<dbReference type="SUPFAM" id="SSF53098">
    <property type="entry name" value="Ribonuclease H-like"/>
    <property type="match status" value="1"/>
</dbReference>
<evidence type="ECO:0000256" key="2">
    <source>
        <dbReference type="ARBA" id="ARBA00022517"/>
    </source>
</evidence>
<evidence type="ECO:0000313" key="6">
    <source>
        <dbReference type="EMBL" id="SVC46365.1"/>
    </source>
</evidence>
<dbReference type="PANTHER" id="PTHR33317">
    <property type="entry name" value="POLYNUCLEOTIDYL TRANSFERASE, RIBONUCLEASE H-LIKE SUPERFAMILY PROTEIN"/>
    <property type="match status" value="1"/>
</dbReference>
<dbReference type="InterPro" id="IPR006641">
    <property type="entry name" value="YqgF/RNaseH-like_dom"/>
</dbReference>
<keyword evidence="3" id="KW-0540">Nuclease</keyword>
<feature type="domain" description="YqgF/RNase H-like" evidence="5">
    <location>
        <begin position="1"/>
        <end position="89"/>
    </location>
</feature>
<evidence type="ECO:0000256" key="3">
    <source>
        <dbReference type="ARBA" id="ARBA00022722"/>
    </source>
</evidence>
<dbReference type="InterPro" id="IPR012337">
    <property type="entry name" value="RNaseH-like_sf"/>
</dbReference>
<dbReference type="GO" id="GO:0000967">
    <property type="term" value="P:rRNA 5'-end processing"/>
    <property type="evidence" value="ECO:0007669"/>
    <property type="project" value="TreeGrafter"/>
</dbReference>
<dbReference type="PANTHER" id="PTHR33317:SF4">
    <property type="entry name" value="POLYNUCLEOTIDYL TRANSFERASE, RIBONUCLEASE H-LIKE SUPERFAMILY PROTEIN"/>
    <property type="match status" value="1"/>
</dbReference>
<dbReference type="Pfam" id="PF03652">
    <property type="entry name" value="RuvX"/>
    <property type="match status" value="1"/>
</dbReference>
<sequence length="124" mass="14348">MGLAVGQEVTQTANTLYSLKAKNGKPDWNDLDKIVGDWEPKLFVLGNPLNMDGSKSKIKEHSDRFSNLIRERYKVPVELVDERLTTKEATSRMKLKEIISNKKYLNRHSLSAKIILESWFREKK</sequence>
<dbReference type="NCBIfam" id="TIGR00250">
    <property type="entry name" value="RNAse_H_YqgF"/>
    <property type="match status" value="1"/>
</dbReference>
<reference evidence="6" key="1">
    <citation type="submission" date="2018-05" db="EMBL/GenBank/DDBJ databases">
        <authorList>
            <person name="Lanie J.A."/>
            <person name="Ng W.-L."/>
            <person name="Kazmierczak K.M."/>
            <person name="Andrzejewski T.M."/>
            <person name="Davidsen T.M."/>
            <person name="Wayne K.J."/>
            <person name="Tettelin H."/>
            <person name="Glass J.I."/>
            <person name="Rusch D."/>
            <person name="Podicherti R."/>
            <person name="Tsui H.-C.T."/>
            <person name="Winkler M.E."/>
        </authorList>
    </citation>
    <scope>NUCLEOTIDE SEQUENCE</scope>
</reference>
<protein>
    <recommendedName>
        <fullName evidence="5">YqgF/RNase H-like domain-containing protein</fullName>
    </recommendedName>
</protein>
<dbReference type="InterPro" id="IPR005227">
    <property type="entry name" value="YqgF"/>
</dbReference>
<keyword evidence="1" id="KW-0963">Cytoplasm</keyword>